<dbReference type="Gene3D" id="3.30.420.340">
    <property type="entry name" value="UvrC, RNAse H endonuclease domain"/>
    <property type="match status" value="1"/>
</dbReference>
<dbReference type="Gene3D" id="3.40.1440.10">
    <property type="entry name" value="GIY-YIG endonuclease"/>
    <property type="match status" value="1"/>
</dbReference>
<dbReference type="InterPro" id="IPR038476">
    <property type="entry name" value="UvrC_RNase_H_dom_sf"/>
</dbReference>
<dbReference type="SUPFAM" id="SSF46600">
    <property type="entry name" value="C-terminal UvrC-binding domain of UvrB"/>
    <property type="match status" value="1"/>
</dbReference>
<dbReference type="GO" id="GO:0009432">
    <property type="term" value="P:SOS response"/>
    <property type="evidence" value="ECO:0007669"/>
    <property type="project" value="UniProtKB-UniRule"/>
</dbReference>
<dbReference type="PANTHER" id="PTHR30562:SF1">
    <property type="entry name" value="UVRABC SYSTEM PROTEIN C"/>
    <property type="match status" value="1"/>
</dbReference>
<dbReference type="OrthoDB" id="9804933at2"/>
<comment type="function">
    <text evidence="7">The UvrABC repair system catalyzes the recognition and processing of DNA lesions. UvrC both incises the 5' and 3' sides of the lesion. The N-terminal half is responsible for the 3' incision and the C-terminal half is responsible for the 5' incision.</text>
</comment>
<evidence type="ECO:0000256" key="4">
    <source>
        <dbReference type="ARBA" id="ARBA00022881"/>
    </source>
</evidence>
<keyword evidence="3 7" id="KW-0228">DNA excision</keyword>
<dbReference type="PROSITE" id="PS50165">
    <property type="entry name" value="UVRC"/>
    <property type="match status" value="1"/>
</dbReference>
<dbReference type="Pfam" id="PF02151">
    <property type="entry name" value="UVR"/>
    <property type="match status" value="1"/>
</dbReference>
<dbReference type="InterPro" id="IPR000305">
    <property type="entry name" value="GIY-YIG_endonuc"/>
</dbReference>
<keyword evidence="4 7" id="KW-0267">Excision nuclease</keyword>
<evidence type="ECO:0000256" key="7">
    <source>
        <dbReference type="HAMAP-Rule" id="MF_00203"/>
    </source>
</evidence>
<dbReference type="InterPro" id="IPR050066">
    <property type="entry name" value="UvrABC_protein_C"/>
</dbReference>
<dbReference type="InterPro" id="IPR036876">
    <property type="entry name" value="UVR_dom_sf"/>
</dbReference>
<dbReference type="Pfam" id="PF08459">
    <property type="entry name" value="UvrC_RNaseH_dom"/>
    <property type="match status" value="1"/>
</dbReference>
<dbReference type="AlphaFoldDB" id="A0A315Y428"/>
<evidence type="ECO:0000259" key="9">
    <source>
        <dbReference type="PROSITE" id="PS50164"/>
    </source>
</evidence>
<accession>A0A315Y428</accession>
<dbReference type="Proteomes" id="UP000245720">
    <property type="component" value="Unassembled WGS sequence"/>
</dbReference>
<dbReference type="Gene3D" id="4.10.860.10">
    <property type="entry name" value="UVR domain"/>
    <property type="match status" value="1"/>
</dbReference>
<dbReference type="Pfam" id="PF01541">
    <property type="entry name" value="GIY-YIG"/>
    <property type="match status" value="1"/>
</dbReference>
<keyword evidence="6 7" id="KW-0742">SOS response</keyword>
<dbReference type="PROSITE" id="PS50164">
    <property type="entry name" value="GIY_YIG"/>
    <property type="match status" value="1"/>
</dbReference>
<comment type="subcellular location">
    <subcellularLocation>
        <location evidence="7">Cytoplasm</location>
    </subcellularLocation>
</comment>
<feature type="domain" description="GIY-YIG" evidence="9">
    <location>
        <begin position="17"/>
        <end position="96"/>
    </location>
</feature>
<dbReference type="EMBL" id="QGDI01000004">
    <property type="protein sequence ID" value="PWJ13629.1"/>
    <property type="molecule type" value="Genomic_DNA"/>
</dbReference>
<feature type="domain" description="UVR" evidence="8">
    <location>
        <begin position="206"/>
        <end position="241"/>
    </location>
</feature>
<dbReference type="GO" id="GO:0003677">
    <property type="term" value="F:DNA binding"/>
    <property type="evidence" value="ECO:0007669"/>
    <property type="project" value="UniProtKB-UniRule"/>
</dbReference>
<gene>
    <name evidence="7" type="primary">uvrC</name>
    <name evidence="11" type="ORF">IE37_01437</name>
</gene>
<evidence type="ECO:0000313" key="11">
    <source>
        <dbReference type="EMBL" id="PWJ13629.1"/>
    </source>
</evidence>
<reference evidence="11 12" key="1">
    <citation type="submission" date="2018-05" db="EMBL/GenBank/DDBJ databases">
        <title>The Hungate 1000. A catalogue of reference genomes from the rumen microbiome.</title>
        <authorList>
            <person name="Kelly W."/>
        </authorList>
    </citation>
    <scope>NUCLEOTIDE SEQUENCE [LARGE SCALE GENOMIC DNA]</scope>
    <source>
        <strain evidence="11 12">SAb67</strain>
    </source>
</reference>
<evidence type="ECO:0000313" key="12">
    <source>
        <dbReference type="Proteomes" id="UP000245720"/>
    </source>
</evidence>
<dbReference type="FunFam" id="3.40.1440.10:FF:000001">
    <property type="entry name" value="UvrABC system protein C"/>
    <property type="match status" value="1"/>
</dbReference>
<evidence type="ECO:0000256" key="1">
    <source>
        <dbReference type="ARBA" id="ARBA00022490"/>
    </source>
</evidence>
<evidence type="ECO:0000256" key="6">
    <source>
        <dbReference type="ARBA" id="ARBA00023236"/>
    </source>
</evidence>
<name>A0A315Y428_RUMFL</name>
<dbReference type="GO" id="GO:0005737">
    <property type="term" value="C:cytoplasm"/>
    <property type="evidence" value="ECO:0007669"/>
    <property type="project" value="UniProtKB-SubCell"/>
</dbReference>
<evidence type="ECO:0000256" key="5">
    <source>
        <dbReference type="ARBA" id="ARBA00023204"/>
    </source>
</evidence>
<dbReference type="NCBIfam" id="TIGR00194">
    <property type="entry name" value="uvrC"/>
    <property type="match status" value="1"/>
</dbReference>
<dbReference type="InterPro" id="IPR001162">
    <property type="entry name" value="UvrC_RNase_H_dom"/>
</dbReference>
<dbReference type="SUPFAM" id="SSF82771">
    <property type="entry name" value="GIY-YIG endonuclease"/>
    <property type="match status" value="1"/>
</dbReference>
<dbReference type="GO" id="GO:0009381">
    <property type="term" value="F:excinuclease ABC activity"/>
    <property type="evidence" value="ECO:0007669"/>
    <property type="project" value="UniProtKB-UniRule"/>
</dbReference>
<organism evidence="11 12">
    <name type="scientific">Ruminococcus flavefaciens</name>
    <dbReference type="NCBI Taxonomy" id="1265"/>
    <lineage>
        <taxon>Bacteria</taxon>
        <taxon>Bacillati</taxon>
        <taxon>Bacillota</taxon>
        <taxon>Clostridia</taxon>
        <taxon>Eubacteriales</taxon>
        <taxon>Oscillospiraceae</taxon>
        <taxon>Ruminococcus</taxon>
    </lineage>
</organism>
<feature type="domain" description="UvrC family homology region profile" evidence="10">
    <location>
        <begin position="257"/>
        <end position="484"/>
    </location>
</feature>
<comment type="similarity">
    <text evidence="7">Belongs to the UvrC family.</text>
</comment>
<keyword evidence="2 7" id="KW-0227">DNA damage</keyword>
<dbReference type="InterPro" id="IPR035901">
    <property type="entry name" value="GIY-YIG_endonuc_sf"/>
</dbReference>
<dbReference type="CDD" id="cd10434">
    <property type="entry name" value="GIY-YIG_UvrC_Cho"/>
    <property type="match status" value="1"/>
</dbReference>
<dbReference type="InterPro" id="IPR047296">
    <property type="entry name" value="GIY-YIG_UvrC_Cho"/>
</dbReference>
<dbReference type="RefSeq" id="WP_109726224.1">
    <property type="nucleotide sequence ID" value="NZ_QGDI01000004.1"/>
</dbReference>
<dbReference type="SUPFAM" id="SSF47781">
    <property type="entry name" value="RuvA domain 2-like"/>
    <property type="match status" value="1"/>
</dbReference>
<dbReference type="Pfam" id="PF22920">
    <property type="entry name" value="UvrC_RNaseH"/>
    <property type="match status" value="1"/>
</dbReference>
<dbReference type="InterPro" id="IPR041663">
    <property type="entry name" value="DisA/LigA_HHH"/>
</dbReference>
<dbReference type="InterPro" id="IPR010994">
    <property type="entry name" value="RuvA_2-like"/>
</dbReference>
<evidence type="ECO:0000259" key="10">
    <source>
        <dbReference type="PROSITE" id="PS50165"/>
    </source>
</evidence>
<evidence type="ECO:0000259" key="8">
    <source>
        <dbReference type="PROSITE" id="PS50151"/>
    </source>
</evidence>
<dbReference type="Gene3D" id="1.10.150.20">
    <property type="entry name" value="5' to 3' exonuclease, C-terminal subdomain"/>
    <property type="match status" value="1"/>
</dbReference>
<evidence type="ECO:0000256" key="2">
    <source>
        <dbReference type="ARBA" id="ARBA00022763"/>
    </source>
</evidence>
<dbReference type="GO" id="GO:0009380">
    <property type="term" value="C:excinuclease repair complex"/>
    <property type="evidence" value="ECO:0007669"/>
    <property type="project" value="InterPro"/>
</dbReference>
<evidence type="ECO:0000256" key="3">
    <source>
        <dbReference type="ARBA" id="ARBA00022769"/>
    </source>
</evidence>
<dbReference type="STRING" id="1265.SAMN02910280_1763"/>
<dbReference type="HAMAP" id="MF_00203">
    <property type="entry name" value="UvrC"/>
    <property type="match status" value="1"/>
</dbReference>
<dbReference type="GO" id="GO:0006289">
    <property type="term" value="P:nucleotide-excision repair"/>
    <property type="evidence" value="ECO:0007669"/>
    <property type="project" value="UniProtKB-UniRule"/>
</dbReference>
<comment type="caution">
    <text evidence="11">The sequence shown here is derived from an EMBL/GenBank/DDBJ whole genome shotgun (WGS) entry which is preliminary data.</text>
</comment>
<proteinExistence type="inferred from homology"/>
<keyword evidence="1 7" id="KW-0963">Cytoplasm</keyword>
<dbReference type="InterPro" id="IPR004791">
    <property type="entry name" value="UvrC"/>
</dbReference>
<sequence>MNPRLPYLREKTAKLTSSPGVYIMRRKDSSIIYIGKAKNLHNRVSSYFRENPDHTPKVAAMVSNVYDYDFIVTDSEFEALLLECSLIKQHKPKYNILLKDDKGYHYIRISDEEYPRITNEKNTKQSGKYLGPYTSGAITKEAVNEANRVFMLPTCRRKFPQDIGKGRPCLNYHIKQCMGVCRGRISAEDYRKTVDEAVEFIRSGSVQSVERMEADMNKAAEELDFEKAAVLRDRINAIKKASEKQKIINSGVESADVIGIAEYPDGLYISVLMYREDRLFDKAVFELPLPDGGEDILSHFMLQFYYKKTEIPKNIIIDHMPEESELLIEMLEEQAKRRVKLHVPQKGRQLELLRLAKNNSAEYAAIKNDRTGREVIALEQLAQSLGLSKPPRYIEAYDISNLSSESMVAGMVVFEDGRPLKKAYKRFTIKEQELQNDYGSMREVLKRRLMHILTGEGDEYFTRTPDLILLDGGKGHVNTIAPLLKELGLDIPLFGMVKDDKHRTRAIATGGREIQINELRQVFDLVTRIQDEVHRYSVSFMHSRHKKKTYSSELLTVRGIGEKKAAKLFMKYKTIANLRRATPEELAVTAGVGKDVAEELWRVIQEM</sequence>
<dbReference type="PROSITE" id="PS50151">
    <property type="entry name" value="UVR"/>
    <property type="match status" value="1"/>
</dbReference>
<keyword evidence="5 7" id="KW-0234">DNA repair</keyword>
<dbReference type="Pfam" id="PF12826">
    <property type="entry name" value="HHH_2"/>
    <property type="match status" value="1"/>
</dbReference>
<dbReference type="SMART" id="SM00465">
    <property type="entry name" value="GIYc"/>
    <property type="match status" value="1"/>
</dbReference>
<comment type="subunit">
    <text evidence="7">Interacts with UvrB in an incision complex.</text>
</comment>
<protein>
    <recommendedName>
        <fullName evidence="7">UvrABC system protein C</fullName>
        <shortName evidence="7">Protein UvrC</shortName>
    </recommendedName>
    <alternativeName>
        <fullName evidence="7">Excinuclease ABC subunit C</fullName>
    </alternativeName>
</protein>
<dbReference type="PANTHER" id="PTHR30562">
    <property type="entry name" value="UVRC/OXIDOREDUCTASE"/>
    <property type="match status" value="1"/>
</dbReference>
<dbReference type="InterPro" id="IPR001943">
    <property type="entry name" value="UVR_dom"/>
</dbReference>